<organism evidence="2 3">
    <name type="scientific">Platanthera guangdongensis</name>
    <dbReference type="NCBI Taxonomy" id="2320717"/>
    <lineage>
        <taxon>Eukaryota</taxon>
        <taxon>Viridiplantae</taxon>
        <taxon>Streptophyta</taxon>
        <taxon>Embryophyta</taxon>
        <taxon>Tracheophyta</taxon>
        <taxon>Spermatophyta</taxon>
        <taxon>Magnoliopsida</taxon>
        <taxon>Liliopsida</taxon>
        <taxon>Asparagales</taxon>
        <taxon>Orchidaceae</taxon>
        <taxon>Orchidoideae</taxon>
        <taxon>Orchideae</taxon>
        <taxon>Orchidinae</taxon>
        <taxon>Platanthera</taxon>
    </lineage>
</organism>
<feature type="region of interest" description="Disordered" evidence="1">
    <location>
        <begin position="404"/>
        <end position="423"/>
    </location>
</feature>
<feature type="compositionally biased region" description="Low complexity" evidence="1">
    <location>
        <begin position="408"/>
        <end position="423"/>
    </location>
</feature>
<evidence type="ECO:0000256" key="1">
    <source>
        <dbReference type="SAM" id="MobiDB-lite"/>
    </source>
</evidence>
<protein>
    <submittedName>
        <fullName evidence="2">Uncharacterized protein</fullName>
    </submittedName>
</protein>
<keyword evidence="3" id="KW-1185">Reference proteome</keyword>
<evidence type="ECO:0000313" key="2">
    <source>
        <dbReference type="EMBL" id="KAK8945309.1"/>
    </source>
</evidence>
<comment type="caution">
    <text evidence="2">The sequence shown here is derived from an EMBL/GenBank/DDBJ whole genome shotgun (WGS) entry which is preliminary data.</text>
</comment>
<accession>A0ABR2LMR5</accession>
<sequence length="569" mass="63804">MGNAESLEVFMWITQKNLLGLHFVYEEHSSDSPIDIDDATELENVDLLGDDDSQYEDGELRESVLNSCGEDEVEEVETEHVDYGSDCREAESFEAESEFCSQSVLAYEACDQCLVSELVMRCLISMHSAKYTWRASSTEQQVYKIWKSYFSRAMTSEMRRIRNAAKSRSAPPPTWMRREIFEGLWDIWEARKFKDLQECNRKNRHSDRDGQGVVKSTSGTISIHHHAHRMASGGPKNGRCYGFGETVLVIASCGISSVLQRWSRFRDSFLSSSAQVGHQCQDHHTPFVMLVLQRGQRHIPPPAAESPSALTSKRLSISLAPVFSTRGRNSKLLTRFRAQSEEASGTNELSPRRPLSPFSRSSSSPTLMESLELRSSMAGSFAGGRGRNNELSIRFWAQSEEASGTNALSPRMPLSPFSRSSSSPTPVESLELRSSMAVSFAVGKLCSSRLIKTEYFLCPCMLLSKLCSVTKRKSSIIPSNLSVHKNVIRTKNSIRKRVQMQPSKQNQPRIYQILLIHSKPKAKPTLVPFDVCKPRLVYPLVSNGSRGFGISSVDFVLRDAFGLFSESNF</sequence>
<evidence type="ECO:0000313" key="3">
    <source>
        <dbReference type="Proteomes" id="UP001412067"/>
    </source>
</evidence>
<feature type="compositionally biased region" description="Low complexity" evidence="1">
    <location>
        <begin position="352"/>
        <end position="365"/>
    </location>
</feature>
<reference evidence="2 3" key="1">
    <citation type="journal article" date="2022" name="Nat. Plants">
        <title>Genomes of leafy and leafless Platanthera orchids illuminate the evolution of mycoheterotrophy.</title>
        <authorList>
            <person name="Li M.H."/>
            <person name="Liu K.W."/>
            <person name="Li Z."/>
            <person name="Lu H.C."/>
            <person name="Ye Q.L."/>
            <person name="Zhang D."/>
            <person name="Wang J.Y."/>
            <person name="Li Y.F."/>
            <person name="Zhong Z.M."/>
            <person name="Liu X."/>
            <person name="Yu X."/>
            <person name="Liu D.K."/>
            <person name="Tu X.D."/>
            <person name="Liu B."/>
            <person name="Hao Y."/>
            <person name="Liao X.Y."/>
            <person name="Jiang Y.T."/>
            <person name="Sun W.H."/>
            <person name="Chen J."/>
            <person name="Chen Y.Q."/>
            <person name="Ai Y."/>
            <person name="Zhai J.W."/>
            <person name="Wu S.S."/>
            <person name="Zhou Z."/>
            <person name="Hsiao Y.Y."/>
            <person name="Wu W.L."/>
            <person name="Chen Y.Y."/>
            <person name="Lin Y.F."/>
            <person name="Hsu J.L."/>
            <person name="Li C.Y."/>
            <person name="Wang Z.W."/>
            <person name="Zhao X."/>
            <person name="Zhong W.Y."/>
            <person name="Ma X.K."/>
            <person name="Ma L."/>
            <person name="Huang J."/>
            <person name="Chen G.Z."/>
            <person name="Huang M.Z."/>
            <person name="Huang L."/>
            <person name="Peng D.H."/>
            <person name="Luo Y.B."/>
            <person name="Zou S.Q."/>
            <person name="Chen S.P."/>
            <person name="Lan S."/>
            <person name="Tsai W.C."/>
            <person name="Van de Peer Y."/>
            <person name="Liu Z.J."/>
        </authorList>
    </citation>
    <scope>NUCLEOTIDE SEQUENCE [LARGE SCALE GENOMIC DNA]</scope>
    <source>
        <strain evidence="2">Lor288</strain>
    </source>
</reference>
<proteinExistence type="predicted"/>
<dbReference type="Proteomes" id="UP001412067">
    <property type="component" value="Unassembled WGS sequence"/>
</dbReference>
<gene>
    <name evidence="2" type="ORF">KSP40_PGU001455</name>
</gene>
<name>A0ABR2LMR5_9ASPA</name>
<dbReference type="EMBL" id="JBBWWR010000017">
    <property type="protein sequence ID" value="KAK8945309.1"/>
    <property type="molecule type" value="Genomic_DNA"/>
</dbReference>
<feature type="region of interest" description="Disordered" evidence="1">
    <location>
        <begin position="337"/>
        <end position="366"/>
    </location>
</feature>